<protein>
    <recommendedName>
        <fullName evidence="2">DUF7924 domain-containing protein</fullName>
    </recommendedName>
</protein>
<evidence type="ECO:0000313" key="3">
    <source>
        <dbReference type="EMBL" id="PWY83799.1"/>
    </source>
</evidence>
<dbReference type="RefSeq" id="XP_025466267.1">
    <property type="nucleotide sequence ID" value="XM_025616300.1"/>
</dbReference>
<dbReference type="Pfam" id="PF25545">
    <property type="entry name" value="DUF7924"/>
    <property type="match status" value="1"/>
</dbReference>
<dbReference type="GeneID" id="37118443"/>
<name>A0A317WC51_9EURO</name>
<organism evidence="3 4">
    <name type="scientific">Aspergillus sclerotioniger CBS 115572</name>
    <dbReference type="NCBI Taxonomy" id="1450535"/>
    <lineage>
        <taxon>Eukaryota</taxon>
        <taxon>Fungi</taxon>
        <taxon>Dikarya</taxon>
        <taxon>Ascomycota</taxon>
        <taxon>Pezizomycotina</taxon>
        <taxon>Eurotiomycetes</taxon>
        <taxon>Eurotiomycetidae</taxon>
        <taxon>Eurotiales</taxon>
        <taxon>Aspergillaceae</taxon>
        <taxon>Aspergillus</taxon>
        <taxon>Aspergillus subgen. Circumdati</taxon>
    </lineage>
</organism>
<dbReference type="Proteomes" id="UP000246702">
    <property type="component" value="Unassembled WGS sequence"/>
</dbReference>
<evidence type="ECO:0000259" key="2">
    <source>
        <dbReference type="Pfam" id="PF25545"/>
    </source>
</evidence>
<evidence type="ECO:0000313" key="4">
    <source>
        <dbReference type="Proteomes" id="UP000246702"/>
    </source>
</evidence>
<proteinExistence type="predicted"/>
<dbReference type="EMBL" id="MSFK01000018">
    <property type="protein sequence ID" value="PWY83799.1"/>
    <property type="molecule type" value="Genomic_DNA"/>
</dbReference>
<dbReference type="InterPro" id="IPR057684">
    <property type="entry name" value="DUF7924"/>
</dbReference>
<dbReference type="PANTHER" id="PTHR42470:SF1">
    <property type="entry name" value="VAST DOMAIN-CONTAINING PROTEIN"/>
    <property type="match status" value="1"/>
</dbReference>
<evidence type="ECO:0000256" key="1">
    <source>
        <dbReference type="SAM" id="MobiDB-lite"/>
    </source>
</evidence>
<sequence>MKRARPSSPGILSPKKRKRAPKRGDLTYENLREHDRVAPPLTTSAPCKVSDAQYRAGHLRRANIFVDEDTPPDVSDYVSDTFYLVPDKDFKTLQRVADELWLKCKELARRSSGEAEWTAALRTAIDELMPPGLEIVLNRGKQLNSSWYPFDWRGDLKPPVHNPRPTISQKQDQSHQLVQEGVNIAGPTVPIYKLEDPRPAICVGLSEESLTNALEPTKGRSAARNFLLDLQDTFTLISDPHVTPSSLRFPFLMVEAKSGATGGNLYQAQNQAAVSGSSALRILQRFSDLHAQALDTESQASFYLALSITTDGPTHELWVHYQRPGEGGFYMVCSIGSWRTTLKDSSFEFARLLSAVLRWGNDTLGETILYMLEEM</sequence>
<comment type="caution">
    <text evidence="3">The sequence shown here is derived from an EMBL/GenBank/DDBJ whole genome shotgun (WGS) entry which is preliminary data.</text>
</comment>
<dbReference type="PANTHER" id="PTHR42470">
    <property type="entry name" value="VAST DOMAIN-CONTAINING PROTEIN"/>
    <property type="match status" value="1"/>
</dbReference>
<dbReference type="OrthoDB" id="5372703at2759"/>
<dbReference type="AlphaFoldDB" id="A0A317WC51"/>
<reference evidence="3 4" key="1">
    <citation type="submission" date="2016-12" db="EMBL/GenBank/DDBJ databases">
        <title>The genomes of Aspergillus section Nigri reveals drivers in fungal speciation.</title>
        <authorList>
            <consortium name="DOE Joint Genome Institute"/>
            <person name="Vesth T.C."/>
            <person name="Nybo J."/>
            <person name="Theobald S."/>
            <person name="Brandl J."/>
            <person name="Frisvad J.C."/>
            <person name="Nielsen K.F."/>
            <person name="Lyhne E.K."/>
            <person name="Kogle M.E."/>
            <person name="Kuo A."/>
            <person name="Riley R."/>
            <person name="Clum A."/>
            <person name="Nolan M."/>
            <person name="Lipzen A."/>
            <person name="Salamov A."/>
            <person name="Henrissat B."/>
            <person name="Wiebenga A."/>
            <person name="De Vries R.P."/>
            <person name="Grigoriev I.V."/>
            <person name="Mortensen U.H."/>
            <person name="Andersen M.R."/>
            <person name="Baker S.E."/>
        </authorList>
    </citation>
    <scope>NUCLEOTIDE SEQUENCE [LARGE SCALE GENOMIC DNA]</scope>
    <source>
        <strain evidence="3 4">CBS 115572</strain>
    </source>
</reference>
<feature type="domain" description="DUF7924" evidence="2">
    <location>
        <begin position="173"/>
        <end position="363"/>
    </location>
</feature>
<accession>A0A317WC51</accession>
<feature type="region of interest" description="Disordered" evidence="1">
    <location>
        <begin position="1"/>
        <end position="24"/>
    </location>
</feature>
<keyword evidence="4" id="KW-1185">Reference proteome</keyword>
<gene>
    <name evidence="3" type="ORF">BO94DRAFT_599143</name>
</gene>